<evidence type="ECO:0000313" key="4">
    <source>
        <dbReference type="Proteomes" id="UP001163105"/>
    </source>
</evidence>
<keyword evidence="2" id="KW-0472">Membrane</keyword>
<evidence type="ECO:0000256" key="1">
    <source>
        <dbReference type="SAM" id="MobiDB-lite"/>
    </source>
</evidence>
<dbReference type="GO" id="GO:0004386">
    <property type="term" value="F:helicase activity"/>
    <property type="evidence" value="ECO:0007669"/>
    <property type="project" value="UniProtKB-KW"/>
</dbReference>
<keyword evidence="2" id="KW-0812">Transmembrane</keyword>
<dbReference type="Proteomes" id="UP001163105">
    <property type="component" value="Unassembled WGS sequence"/>
</dbReference>
<keyword evidence="3" id="KW-0378">Hydrolase</keyword>
<sequence length="457" mass="50548">MVQRNHVIAIIIIVLFAILALVSFGIWKLVHTARRDLSVTSASSGSIRMSEYRDVGRGAQPERYVVSVPSPAGSLDEPPPDLLYEVAADDDDDATPRAPPLQYEYICGFPTLKPLLQRLEPSEPAAQRRGGYAKDRDATSDMVSSSYAAGPSASHKQSLVALKLLHELKADLESRRRDKTRQRDEYSTAVRRREWLDFRREPLPFLTAALGIDEPQDLLDRMRCFFEAGGPPHDPCEDAALMAELGWGMEDLTREDMLRWMARSLHEVGVLKRQVEAVDSLIMHASRALVEGEDDEEEEEEEEEEEDGRLDPGLSCWKRDEEERPATTDRGRTMVHDLKMPSLDKGKGVDTGGARTDVVERLLLNRLDLGSTGVNLSRTSNLEMGSADHDRDDAAVNIAGPGASNCATAAQGPDAILRGMSRDEVLEALHRVMLQNAVLAESLRAAGFVSRPSGETR</sequence>
<comment type="caution">
    <text evidence="3">The sequence shown here is derived from an EMBL/GenBank/DDBJ whole genome shotgun (WGS) entry which is preliminary data.</text>
</comment>
<feature type="transmembrane region" description="Helical" evidence="2">
    <location>
        <begin position="7"/>
        <end position="27"/>
    </location>
</feature>
<feature type="region of interest" description="Disordered" evidence="1">
    <location>
        <begin position="287"/>
        <end position="329"/>
    </location>
</feature>
<keyword evidence="4" id="KW-1185">Reference proteome</keyword>
<keyword evidence="3" id="KW-0347">Helicase</keyword>
<gene>
    <name evidence="3" type="ORF">O9K51_05688</name>
</gene>
<dbReference type="EMBL" id="JAQHRD010000004">
    <property type="protein sequence ID" value="KAJ6442135.1"/>
    <property type="molecule type" value="Genomic_DNA"/>
</dbReference>
<protein>
    <submittedName>
        <fullName evidence="3">ATP-dependent DNA helicase srs2</fullName>
    </submittedName>
</protein>
<dbReference type="AlphaFoldDB" id="A0AB34FS89"/>
<evidence type="ECO:0000256" key="2">
    <source>
        <dbReference type="SAM" id="Phobius"/>
    </source>
</evidence>
<proteinExistence type="predicted"/>
<keyword evidence="2" id="KW-1133">Transmembrane helix</keyword>
<feature type="region of interest" description="Disordered" evidence="1">
    <location>
        <begin position="123"/>
        <end position="150"/>
    </location>
</feature>
<evidence type="ECO:0000313" key="3">
    <source>
        <dbReference type="EMBL" id="KAJ6442135.1"/>
    </source>
</evidence>
<feature type="compositionally biased region" description="Acidic residues" evidence="1">
    <location>
        <begin position="291"/>
        <end position="308"/>
    </location>
</feature>
<keyword evidence="3" id="KW-0547">Nucleotide-binding</keyword>
<reference evidence="3" key="1">
    <citation type="submission" date="2023-01" db="EMBL/GenBank/DDBJ databases">
        <title>The growth and conidiation of Purpureocillium lavendulum are regulated by nitrogen source and histone H3K14 acetylation.</title>
        <authorList>
            <person name="Tang P."/>
            <person name="Han J."/>
            <person name="Zhang C."/>
            <person name="Tang P."/>
            <person name="Qi F."/>
            <person name="Zhang K."/>
            <person name="Liang L."/>
        </authorList>
    </citation>
    <scope>NUCLEOTIDE SEQUENCE</scope>
    <source>
        <strain evidence="3">YMF1.00683</strain>
    </source>
</reference>
<accession>A0AB34FS89</accession>
<feature type="compositionally biased region" description="Basic and acidic residues" evidence="1">
    <location>
        <begin position="317"/>
        <end position="329"/>
    </location>
</feature>
<name>A0AB34FS89_9HYPO</name>
<keyword evidence="3" id="KW-0067">ATP-binding</keyword>
<organism evidence="3 4">
    <name type="scientific">Purpureocillium lavendulum</name>
    <dbReference type="NCBI Taxonomy" id="1247861"/>
    <lineage>
        <taxon>Eukaryota</taxon>
        <taxon>Fungi</taxon>
        <taxon>Dikarya</taxon>
        <taxon>Ascomycota</taxon>
        <taxon>Pezizomycotina</taxon>
        <taxon>Sordariomycetes</taxon>
        <taxon>Hypocreomycetidae</taxon>
        <taxon>Hypocreales</taxon>
        <taxon>Ophiocordycipitaceae</taxon>
        <taxon>Purpureocillium</taxon>
    </lineage>
</organism>